<gene>
    <name evidence="1" type="ORF">SAMN04489758_103105</name>
</gene>
<organism evidence="1 2">
    <name type="scientific">Thomasclavelia cocleata</name>
    <dbReference type="NCBI Taxonomy" id="69824"/>
    <lineage>
        <taxon>Bacteria</taxon>
        <taxon>Bacillati</taxon>
        <taxon>Bacillota</taxon>
        <taxon>Erysipelotrichia</taxon>
        <taxon>Erysipelotrichales</taxon>
        <taxon>Coprobacillaceae</taxon>
        <taxon>Thomasclavelia</taxon>
    </lineage>
</organism>
<evidence type="ECO:0008006" key="3">
    <source>
        <dbReference type="Google" id="ProtNLM"/>
    </source>
</evidence>
<keyword evidence="2" id="KW-1185">Reference proteome</keyword>
<dbReference type="Proteomes" id="UP000198558">
    <property type="component" value="Unassembled WGS sequence"/>
</dbReference>
<dbReference type="RefSeq" id="WP_092352201.1">
    <property type="nucleotide sequence ID" value="NZ_CAJTPY010000012.1"/>
</dbReference>
<dbReference type="GeneID" id="78287560"/>
<evidence type="ECO:0000313" key="2">
    <source>
        <dbReference type="Proteomes" id="UP000198558"/>
    </source>
</evidence>
<dbReference type="AlphaFoldDB" id="A0A1I0CLJ1"/>
<accession>A0A1I0CLJ1</accession>
<dbReference type="EMBL" id="FOIN01000003">
    <property type="protein sequence ID" value="SET20332.1"/>
    <property type="molecule type" value="Genomic_DNA"/>
</dbReference>
<protein>
    <recommendedName>
        <fullName evidence="3">Flavodoxin domain-containing protein</fullName>
    </recommendedName>
</protein>
<dbReference type="OrthoDB" id="1642009at2"/>
<sequence>MRIEILYTNKSKHIKPVADAMARWVKTYAKKIDDFDDCGCVDLMVIGFDDSTWKDGQLEAFIKNLNRQKVRNIALVNAFYINDHKMKNMIKLCQETDLPLMREQYSFKLTFKQLKEIDQNVIDGARLYVEDMVNLVRDYY</sequence>
<reference evidence="2" key="1">
    <citation type="submission" date="2016-10" db="EMBL/GenBank/DDBJ databases">
        <authorList>
            <person name="Varghese N."/>
            <person name="Submissions S."/>
        </authorList>
    </citation>
    <scope>NUCLEOTIDE SEQUENCE [LARGE SCALE GENOMIC DNA]</scope>
    <source>
        <strain evidence="2">DSM 1551</strain>
    </source>
</reference>
<evidence type="ECO:0000313" key="1">
    <source>
        <dbReference type="EMBL" id="SET20332.1"/>
    </source>
</evidence>
<name>A0A1I0CLJ1_9FIRM</name>
<proteinExistence type="predicted"/>